<evidence type="ECO:0000256" key="1">
    <source>
        <dbReference type="SAM" id="Phobius"/>
    </source>
</evidence>
<keyword evidence="1" id="KW-0472">Membrane</keyword>
<reference evidence="2" key="1">
    <citation type="journal article" date="2015" name="PLoS Biol.">
        <title>The Discovery, Distribution, and Evolution of Viruses Associated with Drosophila melanogaster.</title>
        <authorList>
            <person name="Webster C.L."/>
            <person name="Waldron F.M."/>
            <person name="Robertson S."/>
            <person name="Crowson D."/>
            <person name="Ferrari G."/>
            <person name="Quintana J.F."/>
            <person name="Brouqui J.M."/>
            <person name="Bayne E.H."/>
            <person name="Longdon B."/>
            <person name="Buck A.H."/>
            <person name="Lazzaro B.P."/>
            <person name="Akorli J."/>
            <person name="Haddrill P.R."/>
            <person name="Obbard D.J."/>
        </authorList>
    </citation>
    <scope>NUCLEOTIDE SEQUENCE</scope>
</reference>
<protein>
    <submittedName>
        <fullName evidence="2">ORF11</fullName>
    </submittedName>
</protein>
<feature type="transmembrane region" description="Helical" evidence="1">
    <location>
        <begin position="51"/>
        <end position="75"/>
    </location>
</feature>
<organism evidence="2">
    <name type="scientific">Kallithea virus</name>
    <dbReference type="NCBI Taxonomy" id="1654582"/>
    <lineage>
        <taxon>Viruses</taxon>
        <taxon>Viruses incertae sedis</taxon>
        <taxon>Naldaviricetes</taxon>
        <taxon>Lefavirales</taxon>
        <taxon>Nudiviridae</taxon>
        <taxon>Alphanudivirus</taxon>
        <taxon>Alphanudivirus dromelanogasteris</taxon>
    </lineage>
</organism>
<keyword evidence="1" id="KW-1133">Transmembrane helix</keyword>
<evidence type="ECO:0000313" key="2">
    <source>
        <dbReference type="EMBL" id="AKH40385.1"/>
    </source>
</evidence>
<proteinExistence type="predicted"/>
<keyword evidence="1" id="KW-0812">Transmembrane</keyword>
<accession>A0A0F7KIX1</accession>
<sequence>MEEKTRKMMTTKMKTVAAMIIAKKAAAMKIVAMMMLIVTQIMSKRLNPPIVILKSIITTAMMTMLTANVVMMMMMTARINPRNDKNAYWSSMILIRLNRQQLFVVQFHQITSWLMRMLSLKCFIVKPCQLVIIINDPEILISDVWQKSSNTNQFYIVTII</sequence>
<name>A0A0F7KIX1_9VIRU</name>
<dbReference type="EMBL" id="KP714104">
    <property type="protein sequence ID" value="AKH40385.1"/>
    <property type="molecule type" value="Genomic_DNA"/>
</dbReference>